<name>A6N9V4_ORNPR</name>
<dbReference type="EMBL" id="EF633920">
    <property type="protein sequence ID" value="ABR23437.1"/>
    <property type="molecule type" value="mRNA"/>
</dbReference>
<reference evidence="2" key="1">
    <citation type="submission" date="2007-05" db="EMBL/GenBank/DDBJ databases">
        <authorList>
            <person name="Douchkov D."/>
            <person name="Schweizer P."/>
        </authorList>
    </citation>
    <scope>NUCLEOTIDE SEQUENCE</scope>
    <source>
        <tissue evidence="2">Salivary gland</tissue>
    </source>
</reference>
<dbReference type="Gene3D" id="2.40.128.20">
    <property type="match status" value="1"/>
</dbReference>
<accession>A6N9V4</accession>
<dbReference type="AlphaFoldDB" id="A6N9V4"/>
<evidence type="ECO:0000313" key="2">
    <source>
        <dbReference type="EMBL" id="ABR23437.1"/>
    </source>
</evidence>
<organism evidence="2">
    <name type="scientific">Ornithodoros parkeri</name>
    <name type="common">Soft tick</name>
    <name type="synonym">Argasid tick</name>
    <dbReference type="NCBI Taxonomy" id="140564"/>
    <lineage>
        <taxon>Eukaryota</taxon>
        <taxon>Metazoa</taxon>
        <taxon>Ecdysozoa</taxon>
        <taxon>Arthropoda</taxon>
        <taxon>Chelicerata</taxon>
        <taxon>Arachnida</taxon>
        <taxon>Acari</taxon>
        <taxon>Parasitiformes</taxon>
        <taxon>Ixodida</taxon>
        <taxon>Ixodoidea</taxon>
        <taxon>Argasidae</taxon>
        <taxon>Ornithodorinae</taxon>
        <taxon>Ornithodoros</taxon>
    </lineage>
</organism>
<reference evidence="2" key="2">
    <citation type="journal article" date="2008" name="Insect Biochem. Mol. Biol.">
        <title>An insight into the sialome of the soft tick, Ornithodorus parkeri.</title>
        <authorList>
            <person name="Francischetti I.M."/>
            <person name="Mans B.J."/>
            <person name="Meng Z."/>
            <person name="Gudderra N."/>
            <person name="Veenstra T.D."/>
            <person name="Pham V.M."/>
            <person name="Ribeiro J.M."/>
        </authorList>
    </citation>
    <scope>NUCLEOTIDE SEQUENCE</scope>
    <source>
        <tissue evidence="2">Salivary gland</tissue>
    </source>
</reference>
<protein>
    <submittedName>
        <fullName evidence="2">Salivary lipocalin</fullName>
    </submittedName>
</protein>
<sequence>MLMQIALLLACLFTWECVGSQNDQIAWNALQRDNGFFLMKRSVFYKDENKCVYLIKRRIISHRQKIEAHYGFWNRDHYSEEPCVMQAPLGGNGTVVYVSSLILGGEVLTFDVKYFHQQSGCLVLVGIDKKVSGQCMMWTPVESANDTLADCEENYKTLNCTTEEEPYKDGMKEKGCCPLPVVYDS</sequence>
<evidence type="ECO:0000256" key="1">
    <source>
        <dbReference type="SAM" id="SignalP"/>
    </source>
</evidence>
<proteinExistence type="evidence at transcript level"/>
<feature type="chain" id="PRO_5002700520" evidence="1">
    <location>
        <begin position="21"/>
        <end position="185"/>
    </location>
</feature>
<keyword evidence="1" id="KW-0732">Signal</keyword>
<dbReference type="InterPro" id="IPR012674">
    <property type="entry name" value="Calycin"/>
</dbReference>
<dbReference type="SUPFAM" id="SSF50814">
    <property type="entry name" value="Lipocalins"/>
    <property type="match status" value="1"/>
</dbReference>
<feature type="signal peptide" evidence="1">
    <location>
        <begin position="1"/>
        <end position="20"/>
    </location>
</feature>